<name>A0A370TN66_9HELO</name>
<evidence type="ECO:0000313" key="2">
    <source>
        <dbReference type="Proteomes" id="UP000254866"/>
    </source>
</evidence>
<protein>
    <submittedName>
        <fullName evidence="1">Uncharacterized protein</fullName>
    </submittedName>
</protein>
<dbReference type="GeneID" id="43597244"/>
<sequence>MCFYDQYQMACKDFKWGNFRQHCSKEYRTGETCGMKLVMSTIPVADKCKLCLKIETKQGRVFKEQERIRRWIKEEQRGHQRGASIEASQHTVAQLEYEIRDLHYQRGQAQTTTR</sequence>
<dbReference type="Proteomes" id="UP000254866">
    <property type="component" value="Unassembled WGS sequence"/>
</dbReference>
<organism evidence="1 2">
    <name type="scientific">Venustampulla echinocandica</name>
    <dbReference type="NCBI Taxonomy" id="2656787"/>
    <lineage>
        <taxon>Eukaryota</taxon>
        <taxon>Fungi</taxon>
        <taxon>Dikarya</taxon>
        <taxon>Ascomycota</taxon>
        <taxon>Pezizomycotina</taxon>
        <taxon>Leotiomycetes</taxon>
        <taxon>Helotiales</taxon>
        <taxon>Pleuroascaceae</taxon>
        <taxon>Venustampulla</taxon>
    </lineage>
</organism>
<dbReference type="AlphaFoldDB" id="A0A370TN66"/>
<dbReference type="RefSeq" id="XP_031869618.1">
    <property type="nucleotide sequence ID" value="XM_032013018.1"/>
</dbReference>
<keyword evidence="2" id="KW-1185">Reference proteome</keyword>
<evidence type="ECO:0000313" key="1">
    <source>
        <dbReference type="EMBL" id="RDL36962.1"/>
    </source>
</evidence>
<gene>
    <name evidence="1" type="ORF">BP5553_04395</name>
</gene>
<comment type="caution">
    <text evidence="1">The sequence shown here is derived from an EMBL/GenBank/DDBJ whole genome shotgun (WGS) entry which is preliminary data.</text>
</comment>
<accession>A0A370TN66</accession>
<dbReference type="OrthoDB" id="5015991at2759"/>
<proteinExistence type="predicted"/>
<dbReference type="EMBL" id="NPIC01000003">
    <property type="protein sequence ID" value="RDL36962.1"/>
    <property type="molecule type" value="Genomic_DNA"/>
</dbReference>
<reference evidence="1 2" key="1">
    <citation type="journal article" date="2018" name="IMA Fungus">
        <title>IMA Genome-F 9: Draft genome sequence of Annulohypoxylon stygium, Aspergillus mulundensis, Berkeleyomyces basicola (syn. Thielaviopsis basicola), Ceratocystis smalleyi, two Cercospora beticola strains, Coleophoma cylindrospora, Fusarium fracticaudum, Phialophora cf. hyalina, and Morchella septimelata.</title>
        <authorList>
            <person name="Wingfield B.D."/>
            <person name="Bills G.F."/>
            <person name="Dong Y."/>
            <person name="Huang W."/>
            <person name="Nel W.J."/>
            <person name="Swalarsk-Parry B.S."/>
            <person name="Vaghefi N."/>
            <person name="Wilken P.M."/>
            <person name="An Z."/>
            <person name="de Beer Z.W."/>
            <person name="De Vos L."/>
            <person name="Chen L."/>
            <person name="Duong T.A."/>
            <person name="Gao Y."/>
            <person name="Hammerbacher A."/>
            <person name="Kikkert J.R."/>
            <person name="Li Y."/>
            <person name="Li H."/>
            <person name="Li K."/>
            <person name="Li Q."/>
            <person name="Liu X."/>
            <person name="Ma X."/>
            <person name="Naidoo K."/>
            <person name="Pethybridge S.J."/>
            <person name="Sun J."/>
            <person name="Steenkamp E.T."/>
            <person name="van der Nest M.A."/>
            <person name="van Wyk S."/>
            <person name="Wingfield M.J."/>
            <person name="Xiong C."/>
            <person name="Yue Q."/>
            <person name="Zhang X."/>
        </authorList>
    </citation>
    <scope>NUCLEOTIDE SEQUENCE [LARGE SCALE GENOMIC DNA]</scope>
    <source>
        <strain evidence="1 2">BP 5553</strain>
    </source>
</reference>